<evidence type="ECO:0000313" key="3">
    <source>
        <dbReference type="Proteomes" id="UP000013911"/>
    </source>
</evidence>
<dbReference type="eggNOG" id="COG3935">
    <property type="taxonomic scope" value="Bacteria"/>
</dbReference>
<organism evidence="2 3">
    <name type="scientific">Lysinibacillus sphaericus OT4b.31</name>
    <dbReference type="NCBI Taxonomy" id="1285586"/>
    <lineage>
        <taxon>Bacteria</taxon>
        <taxon>Bacillati</taxon>
        <taxon>Bacillota</taxon>
        <taxon>Bacilli</taxon>
        <taxon>Bacillales</taxon>
        <taxon>Bacillaceae</taxon>
        <taxon>Lysinibacillus</taxon>
    </lineage>
</organism>
<evidence type="ECO:0000256" key="1">
    <source>
        <dbReference type="SAM" id="MobiDB-lite"/>
    </source>
</evidence>
<dbReference type="PATRIC" id="fig|1285586.5.peg.2075"/>
<accession>R7ZEQ8</accession>
<proteinExistence type="predicted"/>
<evidence type="ECO:0000313" key="2">
    <source>
        <dbReference type="EMBL" id="EON72514.1"/>
    </source>
</evidence>
<reference evidence="2 3" key="1">
    <citation type="submission" date="2013-04" db="EMBL/GenBank/DDBJ databases">
        <title>Draft genome of the heavy metal tolerant bacterium Lysinibacillus sphaericus strain OT4b.31.</title>
        <authorList>
            <person name="Pena-Montenegro T.D."/>
            <person name="Dussan J."/>
        </authorList>
    </citation>
    <scope>NUCLEOTIDE SEQUENCE [LARGE SCALE GENOMIC DNA]</scope>
    <source>
        <strain evidence="2 3">OT4b.31</strain>
    </source>
</reference>
<sequence length="203" mass="23799">MNLLINESPLQVLPTLAVKIGLNQALVLQQMYYWLRIAKNYRDGHKWIYKTLEDWHKEFPFWSKSTLERTIRKLEEQQLIVVGHYNRLKMDRTKWYRLNQEAIADLCTDQCTQHDDMQVSKMTEPTSASSELPCQQNDENGASNLTSAIPKDYTENTTETTSFDSQHDKKAVPTAEQFHIDNGFGRLNPYIAQKIAFWKNHFE</sequence>
<name>R7ZEQ8_LYSSH</name>
<dbReference type="HOGENOM" id="CLU_047944_4_0_9"/>
<feature type="compositionally biased region" description="Polar residues" evidence="1">
    <location>
        <begin position="120"/>
        <end position="147"/>
    </location>
</feature>
<protein>
    <submittedName>
        <fullName evidence="2">Primosome subunit DnaD</fullName>
    </submittedName>
</protein>
<dbReference type="RefSeq" id="WP_010858999.1">
    <property type="nucleotide sequence ID" value="NZ_KB933398.1"/>
</dbReference>
<dbReference type="Proteomes" id="UP000013911">
    <property type="component" value="Unassembled WGS sequence"/>
</dbReference>
<dbReference type="EMBL" id="AQPX01000017">
    <property type="protein sequence ID" value="EON72514.1"/>
    <property type="molecule type" value="Genomic_DNA"/>
</dbReference>
<gene>
    <name evidence="2" type="ORF">H131_10253</name>
</gene>
<dbReference type="AlphaFoldDB" id="R7ZEQ8"/>
<comment type="caution">
    <text evidence="2">The sequence shown here is derived from an EMBL/GenBank/DDBJ whole genome shotgun (WGS) entry which is preliminary data.</text>
</comment>
<dbReference type="OrthoDB" id="1258529at2"/>
<feature type="region of interest" description="Disordered" evidence="1">
    <location>
        <begin position="120"/>
        <end position="150"/>
    </location>
</feature>